<proteinExistence type="inferred from homology"/>
<reference evidence="6 7" key="1">
    <citation type="journal article" date="2016" name="Nat. Commun.">
        <title>Thousands of microbial genomes shed light on interconnected biogeochemical processes in an aquifer system.</title>
        <authorList>
            <person name="Anantharaman K."/>
            <person name="Brown C.T."/>
            <person name="Hug L.A."/>
            <person name="Sharon I."/>
            <person name="Castelle C.J."/>
            <person name="Probst A.J."/>
            <person name="Thomas B.C."/>
            <person name="Singh A."/>
            <person name="Wilkins M.J."/>
            <person name="Karaoz U."/>
            <person name="Brodie E.L."/>
            <person name="Williams K.H."/>
            <person name="Hubbard S.S."/>
            <person name="Banfield J.F."/>
        </authorList>
    </citation>
    <scope>NUCLEOTIDE SEQUENCE [LARGE SCALE GENOMIC DNA]</scope>
</reference>
<dbReference type="InterPro" id="IPR003593">
    <property type="entry name" value="AAA+_ATPase"/>
</dbReference>
<comment type="similarity">
    <text evidence="1">Belongs to the ABC transporter superfamily.</text>
</comment>
<name>A0A1G2L148_9BACT</name>
<dbReference type="EMBL" id="MHQO01000077">
    <property type="protein sequence ID" value="OHA04472.1"/>
    <property type="molecule type" value="Genomic_DNA"/>
</dbReference>
<keyword evidence="2" id="KW-0813">Transport</keyword>
<protein>
    <recommendedName>
        <fullName evidence="5">ABC transporter domain-containing protein</fullName>
    </recommendedName>
</protein>
<dbReference type="GO" id="GO:0016887">
    <property type="term" value="F:ATP hydrolysis activity"/>
    <property type="evidence" value="ECO:0007669"/>
    <property type="project" value="InterPro"/>
</dbReference>
<dbReference type="AlphaFoldDB" id="A0A1G2L148"/>
<feature type="domain" description="ABC transporter" evidence="5">
    <location>
        <begin position="4"/>
        <end position="229"/>
    </location>
</feature>
<dbReference type="InterPro" id="IPR027417">
    <property type="entry name" value="P-loop_NTPase"/>
</dbReference>
<dbReference type="InterPro" id="IPR003439">
    <property type="entry name" value="ABC_transporter-like_ATP-bd"/>
</dbReference>
<dbReference type="Proteomes" id="UP000177982">
    <property type="component" value="Unassembled WGS sequence"/>
</dbReference>
<dbReference type="PANTHER" id="PTHR42734">
    <property type="entry name" value="METAL TRANSPORT SYSTEM ATP-BINDING PROTEIN TM_0124-RELATED"/>
    <property type="match status" value="1"/>
</dbReference>
<evidence type="ECO:0000256" key="4">
    <source>
        <dbReference type="ARBA" id="ARBA00022840"/>
    </source>
</evidence>
<accession>A0A1G2L148</accession>
<dbReference type="Gene3D" id="3.40.50.300">
    <property type="entry name" value="P-loop containing nucleotide triphosphate hydrolases"/>
    <property type="match status" value="1"/>
</dbReference>
<dbReference type="PROSITE" id="PS50893">
    <property type="entry name" value="ABC_TRANSPORTER_2"/>
    <property type="match status" value="1"/>
</dbReference>
<dbReference type="SMART" id="SM00382">
    <property type="entry name" value="AAA"/>
    <property type="match status" value="1"/>
</dbReference>
<evidence type="ECO:0000256" key="1">
    <source>
        <dbReference type="ARBA" id="ARBA00005417"/>
    </source>
</evidence>
<evidence type="ECO:0000259" key="5">
    <source>
        <dbReference type="PROSITE" id="PS50893"/>
    </source>
</evidence>
<evidence type="ECO:0000313" key="7">
    <source>
        <dbReference type="Proteomes" id="UP000177982"/>
    </source>
</evidence>
<evidence type="ECO:0000256" key="2">
    <source>
        <dbReference type="ARBA" id="ARBA00022448"/>
    </source>
</evidence>
<gene>
    <name evidence="6" type="ORF">A2934_00755</name>
</gene>
<keyword evidence="4" id="KW-0067">ATP-binding</keyword>
<comment type="caution">
    <text evidence="6">The sequence shown here is derived from an EMBL/GenBank/DDBJ whole genome shotgun (WGS) entry which is preliminary data.</text>
</comment>
<sequence length="252" mass="27659">MTVLSVKNLNVTLHDHHILNDITFDVNEGEIAAVIGPNGSGKTTLLKSILGLVPYEGTVSVLGVSPSAIQSIGKKIGYVPQRLEFDRTMPVTVEELFSIHSFEPNPGHIRKALSLAHAEHLLSKRLGILSGGEFQRVLLALALLGGPRMLFLDEPVASIDIEGSGEIYSLLKELQKNEKITILLVSHDVDIVYTYATTVLCVNHRLVCSGAPHETLTPDTLKMLYGGHHALYAHKEKSREHSHGEKHRHHDS</sequence>
<evidence type="ECO:0000256" key="3">
    <source>
        <dbReference type="ARBA" id="ARBA00022741"/>
    </source>
</evidence>
<dbReference type="InterPro" id="IPR017871">
    <property type="entry name" value="ABC_transporter-like_CS"/>
</dbReference>
<organism evidence="6 7">
    <name type="scientific">Candidatus Sungbacteria bacterium RIFCSPLOWO2_01_FULL_47_10</name>
    <dbReference type="NCBI Taxonomy" id="1802276"/>
    <lineage>
        <taxon>Bacteria</taxon>
        <taxon>Candidatus Sungiibacteriota</taxon>
    </lineage>
</organism>
<dbReference type="InterPro" id="IPR050153">
    <property type="entry name" value="Metal_Ion_Import_ABC"/>
</dbReference>
<dbReference type="Pfam" id="PF00005">
    <property type="entry name" value="ABC_tran"/>
    <property type="match status" value="1"/>
</dbReference>
<dbReference type="PROSITE" id="PS00211">
    <property type="entry name" value="ABC_TRANSPORTER_1"/>
    <property type="match status" value="1"/>
</dbReference>
<dbReference type="SUPFAM" id="SSF52540">
    <property type="entry name" value="P-loop containing nucleoside triphosphate hydrolases"/>
    <property type="match status" value="1"/>
</dbReference>
<keyword evidence="3" id="KW-0547">Nucleotide-binding</keyword>
<dbReference type="PANTHER" id="PTHR42734:SF17">
    <property type="entry name" value="METAL TRANSPORT SYSTEM ATP-BINDING PROTEIN TM_0124-RELATED"/>
    <property type="match status" value="1"/>
</dbReference>
<evidence type="ECO:0000313" key="6">
    <source>
        <dbReference type="EMBL" id="OHA04472.1"/>
    </source>
</evidence>
<dbReference type="GO" id="GO:0005524">
    <property type="term" value="F:ATP binding"/>
    <property type="evidence" value="ECO:0007669"/>
    <property type="project" value="UniProtKB-KW"/>
</dbReference>